<name>A0A1M4VGQ1_9SPHI</name>
<gene>
    <name evidence="1" type="ORF">SAMN04488522_101902</name>
</gene>
<evidence type="ECO:0008006" key="3">
    <source>
        <dbReference type="Google" id="ProtNLM"/>
    </source>
</evidence>
<dbReference type="EMBL" id="FQUQ01000001">
    <property type="protein sequence ID" value="SHE68118.1"/>
    <property type="molecule type" value="Genomic_DNA"/>
</dbReference>
<evidence type="ECO:0000313" key="2">
    <source>
        <dbReference type="Proteomes" id="UP000184287"/>
    </source>
</evidence>
<dbReference type="STRING" id="288992.SAMN04488522_101902"/>
<sequence length="248" mass="28987">MKTKYFIYSIIIITTFISCESKTDIYQGRYKNQQVTVGIKETRTFVSGTVDYFIKLGDLKPVYIDAHTIDLNGRPYSYAIFKDIPYRLIGPDTVTYKNRIENNDRRVTMLYVDPDQLDLKSYQAYADFFANGWPQVEQEMYKLKNIYFDTHLVGTAYVRREDLVQYFTGQSNGRPYFFDISADGAIAYHEGTPEKNEFNLESSGLAEKIEMPGKIIRIIDTLSCNESILRKFKDRHGKSMEDYFTIRR</sequence>
<keyword evidence="2" id="KW-1185">Reference proteome</keyword>
<proteinExistence type="predicted"/>
<dbReference type="OrthoDB" id="760334at2"/>
<dbReference type="RefSeq" id="WP_073227918.1">
    <property type="nucleotide sequence ID" value="NZ_FQUQ01000001.1"/>
</dbReference>
<dbReference type="PROSITE" id="PS51257">
    <property type="entry name" value="PROKAR_LIPOPROTEIN"/>
    <property type="match status" value="1"/>
</dbReference>
<dbReference type="AlphaFoldDB" id="A0A1M4VGQ1"/>
<protein>
    <recommendedName>
        <fullName evidence="3">Lipoprotein</fullName>
    </recommendedName>
</protein>
<dbReference type="Proteomes" id="UP000184287">
    <property type="component" value="Unassembled WGS sequence"/>
</dbReference>
<evidence type="ECO:0000313" key="1">
    <source>
        <dbReference type="EMBL" id="SHE68118.1"/>
    </source>
</evidence>
<accession>A0A1M4VGQ1</accession>
<reference evidence="2" key="1">
    <citation type="submission" date="2016-11" db="EMBL/GenBank/DDBJ databases">
        <authorList>
            <person name="Varghese N."/>
            <person name="Submissions S."/>
        </authorList>
    </citation>
    <scope>NUCLEOTIDE SEQUENCE [LARGE SCALE GENOMIC DNA]</scope>
    <source>
        <strain evidence="2">DSM 16990</strain>
    </source>
</reference>
<organism evidence="1 2">
    <name type="scientific">Pedobacter caeni</name>
    <dbReference type="NCBI Taxonomy" id="288992"/>
    <lineage>
        <taxon>Bacteria</taxon>
        <taxon>Pseudomonadati</taxon>
        <taxon>Bacteroidota</taxon>
        <taxon>Sphingobacteriia</taxon>
        <taxon>Sphingobacteriales</taxon>
        <taxon>Sphingobacteriaceae</taxon>
        <taxon>Pedobacter</taxon>
    </lineage>
</organism>